<feature type="transmembrane region" description="Helical" evidence="9">
    <location>
        <begin position="204"/>
        <end position="221"/>
    </location>
</feature>
<dbReference type="RefSeq" id="WP_125163845.1">
    <property type="nucleotide sequence ID" value="NZ_CP034234.1"/>
</dbReference>
<evidence type="ECO:0000256" key="6">
    <source>
        <dbReference type="ARBA" id="ARBA00022989"/>
    </source>
</evidence>
<dbReference type="Pfam" id="PF00950">
    <property type="entry name" value="ABC-3"/>
    <property type="match status" value="1"/>
</dbReference>
<comment type="subcellular location">
    <subcellularLocation>
        <location evidence="1 8">Cell membrane</location>
        <topology evidence="1 8">Multi-pass membrane protein</topology>
    </subcellularLocation>
</comment>
<evidence type="ECO:0000256" key="7">
    <source>
        <dbReference type="ARBA" id="ARBA00023136"/>
    </source>
</evidence>
<evidence type="ECO:0000313" key="10">
    <source>
        <dbReference type="EMBL" id="AZK43627.1"/>
    </source>
</evidence>
<feature type="transmembrane region" description="Helical" evidence="9">
    <location>
        <begin position="259"/>
        <end position="278"/>
    </location>
</feature>
<dbReference type="CDD" id="cd06550">
    <property type="entry name" value="TM_ABC_iron-siderophores_like"/>
    <property type="match status" value="1"/>
</dbReference>
<dbReference type="EMBL" id="CP034234">
    <property type="protein sequence ID" value="AZK43627.1"/>
    <property type="molecule type" value="Genomic_DNA"/>
</dbReference>
<gene>
    <name evidence="10" type="ORF">EEI45_01415</name>
</gene>
<dbReference type="InterPro" id="IPR001626">
    <property type="entry name" value="ABC_TroCD"/>
</dbReference>
<dbReference type="Proteomes" id="UP000278804">
    <property type="component" value="Chromosome"/>
</dbReference>
<feature type="transmembrane region" description="Helical" evidence="9">
    <location>
        <begin position="145"/>
        <end position="163"/>
    </location>
</feature>
<keyword evidence="5 8" id="KW-0812">Transmembrane</keyword>
<evidence type="ECO:0000256" key="5">
    <source>
        <dbReference type="ARBA" id="ARBA00022692"/>
    </source>
</evidence>
<accession>A0A3Q8S6Q9</accession>
<evidence type="ECO:0000256" key="1">
    <source>
        <dbReference type="ARBA" id="ARBA00004651"/>
    </source>
</evidence>
<dbReference type="GO" id="GO:0055085">
    <property type="term" value="P:transmembrane transport"/>
    <property type="evidence" value="ECO:0007669"/>
    <property type="project" value="InterPro"/>
</dbReference>
<dbReference type="PANTHER" id="PTHR30477:SF3">
    <property type="entry name" value="METAL TRANSPORT SYSTEM MEMBRANE PROTEIN CT_069-RELATED"/>
    <property type="match status" value="1"/>
</dbReference>
<keyword evidence="11" id="KW-1185">Reference proteome</keyword>
<dbReference type="KEGG" id="eri:EEI45_01415"/>
<keyword evidence="4" id="KW-1003">Cell membrane</keyword>
<dbReference type="PANTHER" id="PTHR30477">
    <property type="entry name" value="ABC-TRANSPORTER METAL-BINDING PROTEIN"/>
    <property type="match status" value="1"/>
</dbReference>
<dbReference type="GO" id="GO:0010043">
    <property type="term" value="P:response to zinc ion"/>
    <property type="evidence" value="ECO:0007669"/>
    <property type="project" value="TreeGrafter"/>
</dbReference>
<reference evidence="10 11" key="1">
    <citation type="journal article" date="2020" name="Int. J. Syst. Evol. Microbiol.">
        <title>Description of Erysipelothrix piscisicarius sp. nov., an emergent fish pathogen, and assessment of virulence using a tiger barb (Puntigrus tetrazona) infection model.</title>
        <authorList>
            <person name="Pomaranski E.K."/>
            <person name="Griffin M.J."/>
            <person name="Camus A.C."/>
            <person name="Armwood A.R."/>
            <person name="Shelley J."/>
            <person name="Waldbieser G.C."/>
            <person name="LaFrentz B.R."/>
            <person name="Garcia J.C."/>
            <person name="Yanong R."/>
            <person name="Soto E."/>
        </authorList>
    </citation>
    <scope>NUCLEOTIDE SEQUENCE [LARGE SCALE GENOMIC DNA]</scope>
    <source>
        <strain evidence="10 11">15TAL0474</strain>
    </source>
</reference>
<dbReference type="Gene3D" id="1.10.3470.10">
    <property type="entry name" value="ABC transporter involved in vitamin B12 uptake, BtuC"/>
    <property type="match status" value="1"/>
</dbReference>
<keyword evidence="7 9" id="KW-0472">Membrane</keyword>
<feature type="transmembrane region" description="Helical" evidence="9">
    <location>
        <begin position="69"/>
        <end position="88"/>
    </location>
</feature>
<evidence type="ECO:0000256" key="4">
    <source>
        <dbReference type="ARBA" id="ARBA00022475"/>
    </source>
</evidence>
<evidence type="ECO:0000256" key="9">
    <source>
        <dbReference type="SAM" id="Phobius"/>
    </source>
</evidence>
<protein>
    <submittedName>
        <fullName evidence="10">Metal ABC transporter permease</fullName>
    </submittedName>
</protein>
<organism evidence="10 11">
    <name type="scientific">Erysipelothrix piscisicarius</name>
    <dbReference type="NCBI Taxonomy" id="2485784"/>
    <lineage>
        <taxon>Bacteria</taxon>
        <taxon>Bacillati</taxon>
        <taxon>Bacillota</taxon>
        <taxon>Erysipelotrichia</taxon>
        <taxon>Erysipelotrichales</taxon>
        <taxon>Erysipelotrichaceae</taxon>
        <taxon>Erysipelothrix</taxon>
    </lineage>
</organism>
<dbReference type="GO" id="GO:0043190">
    <property type="term" value="C:ATP-binding cassette (ABC) transporter complex"/>
    <property type="evidence" value="ECO:0007669"/>
    <property type="project" value="InterPro"/>
</dbReference>
<comment type="similarity">
    <text evidence="2 8">Belongs to the ABC-3 integral membrane protein family.</text>
</comment>
<evidence type="ECO:0000256" key="3">
    <source>
        <dbReference type="ARBA" id="ARBA00022448"/>
    </source>
</evidence>
<evidence type="ECO:0000256" key="2">
    <source>
        <dbReference type="ARBA" id="ARBA00008034"/>
    </source>
</evidence>
<feature type="transmembrane region" description="Helical" evidence="9">
    <location>
        <begin position="12"/>
        <end position="35"/>
    </location>
</feature>
<keyword evidence="6 9" id="KW-1133">Transmembrane helix</keyword>
<dbReference type="InterPro" id="IPR037294">
    <property type="entry name" value="ABC_BtuC-like"/>
</dbReference>
<evidence type="ECO:0000313" key="11">
    <source>
        <dbReference type="Proteomes" id="UP000278804"/>
    </source>
</evidence>
<dbReference type="SUPFAM" id="SSF81345">
    <property type="entry name" value="ABC transporter involved in vitamin B12 uptake, BtuC"/>
    <property type="match status" value="1"/>
</dbReference>
<dbReference type="AlphaFoldDB" id="A0A3Q8S6Q9"/>
<evidence type="ECO:0000256" key="8">
    <source>
        <dbReference type="RuleBase" id="RU003943"/>
    </source>
</evidence>
<name>A0A3Q8S6Q9_9FIRM</name>
<feature type="transmembrane region" description="Helical" evidence="9">
    <location>
        <begin position="100"/>
        <end position="118"/>
    </location>
</feature>
<keyword evidence="3 8" id="KW-0813">Transport</keyword>
<proteinExistence type="inferred from homology"/>
<sequence>MINAIIDLFSNYTFQIVALGSIALGILTGVTGTFAVLRKQSLLGDSIAHSALAGITVSFIMTGTKNTEILLLGALIAGLLATLIINSISNNTRINFESAMALVMSVFFGVGFILLTHIQKMPDSQQAGLERFLFGQAATILQRDVYFVIGVTLVVVVLMILLWKEIKVFSFDPIYAHSIGLSTQFLNIVLSGFIVAAIIMGIQMVGVVLMSALIIAPAVAARQWTRSLTGMTILAAVFGAISGLGGTIVSSLINKFPTGPAVVVIASSIVIVSLLFAPGRGIINKGLRQHGAKQAFEADMAIINLLTHQLLDIDAQFTKEQLQEACIIDHHREGKSFDRLFNNLKKRHMVERVDDSMYFKLTRVAKLEYEQNRGDQL</sequence>
<feature type="transmembrane region" description="Helical" evidence="9">
    <location>
        <begin position="233"/>
        <end position="253"/>
    </location>
</feature>